<feature type="transmembrane region" description="Helical" evidence="8">
    <location>
        <begin position="20"/>
        <end position="43"/>
    </location>
</feature>
<comment type="subcellular location">
    <subcellularLocation>
        <location evidence="1">Cell membrane</location>
        <topology evidence="1">Multi-pass membrane protein</topology>
    </subcellularLocation>
    <subcellularLocation>
        <location evidence="7">Membrane</location>
        <topology evidence="7">Multi-pass membrane protein</topology>
    </subcellularLocation>
</comment>
<keyword evidence="5" id="KW-0560">Oxidoreductase</keyword>
<evidence type="ECO:0000313" key="10">
    <source>
        <dbReference type="EMBL" id="HGZ42373.1"/>
    </source>
</evidence>
<evidence type="ECO:0000256" key="4">
    <source>
        <dbReference type="ARBA" id="ARBA00022989"/>
    </source>
</evidence>
<keyword evidence="3 7" id="KW-0812">Transmembrane</keyword>
<feature type="transmembrane region" description="Helical" evidence="8">
    <location>
        <begin position="282"/>
        <end position="306"/>
    </location>
</feature>
<dbReference type="InterPro" id="IPR001750">
    <property type="entry name" value="ND/Mrp_TM"/>
</dbReference>
<keyword evidence="2" id="KW-1003">Cell membrane</keyword>
<evidence type="ECO:0000256" key="6">
    <source>
        <dbReference type="ARBA" id="ARBA00023136"/>
    </source>
</evidence>
<dbReference type="AlphaFoldDB" id="A0A832I0V7"/>
<organism evidence="10">
    <name type="scientific">Eiseniibacteriota bacterium</name>
    <dbReference type="NCBI Taxonomy" id="2212470"/>
    <lineage>
        <taxon>Bacteria</taxon>
        <taxon>Candidatus Eiseniibacteriota</taxon>
    </lineage>
</organism>
<feature type="transmembrane region" description="Helical" evidence="8">
    <location>
        <begin position="367"/>
        <end position="394"/>
    </location>
</feature>
<gene>
    <name evidence="10" type="ORF">ENR23_02920</name>
</gene>
<feature type="transmembrane region" description="Helical" evidence="8">
    <location>
        <begin position="326"/>
        <end position="347"/>
    </location>
</feature>
<dbReference type="PRINTS" id="PR01437">
    <property type="entry name" value="NUOXDRDTASE4"/>
</dbReference>
<feature type="transmembrane region" description="Helical" evidence="8">
    <location>
        <begin position="223"/>
        <end position="246"/>
    </location>
</feature>
<dbReference type="PANTHER" id="PTHR42682">
    <property type="entry name" value="HYDROGENASE-4 COMPONENT F"/>
    <property type="match status" value="1"/>
</dbReference>
<feature type="transmembrane region" description="Helical" evidence="8">
    <location>
        <begin position="466"/>
        <end position="487"/>
    </location>
</feature>
<keyword evidence="4 8" id="KW-1133">Transmembrane helix</keyword>
<dbReference type="InterPro" id="IPR003918">
    <property type="entry name" value="NADH_UbQ_OxRdtase"/>
</dbReference>
<keyword evidence="6 8" id="KW-0472">Membrane</keyword>
<reference evidence="10" key="1">
    <citation type="journal article" date="2020" name="mSystems">
        <title>Genome- and Community-Level Interaction Insights into Carbon Utilization and Element Cycling Functions of Hydrothermarchaeota in Hydrothermal Sediment.</title>
        <authorList>
            <person name="Zhou Z."/>
            <person name="Liu Y."/>
            <person name="Xu W."/>
            <person name="Pan J."/>
            <person name="Luo Z.H."/>
            <person name="Li M."/>
        </authorList>
    </citation>
    <scope>NUCLEOTIDE SEQUENCE [LARGE SCALE GENOMIC DNA]</scope>
    <source>
        <strain evidence="10">SpSt-381</strain>
    </source>
</reference>
<dbReference type="GO" id="GO:0008137">
    <property type="term" value="F:NADH dehydrogenase (ubiquinone) activity"/>
    <property type="evidence" value="ECO:0007669"/>
    <property type="project" value="InterPro"/>
</dbReference>
<dbReference type="InterPro" id="IPR052175">
    <property type="entry name" value="ComplexI-like_HydComp"/>
</dbReference>
<feature type="transmembrane region" description="Helical" evidence="8">
    <location>
        <begin position="577"/>
        <end position="597"/>
    </location>
</feature>
<name>A0A832I0V7_UNCEI</name>
<protein>
    <submittedName>
        <fullName evidence="10">NADH dehydrogenase</fullName>
    </submittedName>
</protein>
<evidence type="ECO:0000256" key="2">
    <source>
        <dbReference type="ARBA" id="ARBA00022475"/>
    </source>
</evidence>
<evidence type="ECO:0000256" key="1">
    <source>
        <dbReference type="ARBA" id="ARBA00004651"/>
    </source>
</evidence>
<feature type="transmembrane region" description="Helical" evidence="8">
    <location>
        <begin position="110"/>
        <end position="133"/>
    </location>
</feature>
<feature type="transmembrane region" description="Helical" evidence="8">
    <location>
        <begin position="253"/>
        <end position="276"/>
    </location>
</feature>
<evidence type="ECO:0000256" key="7">
    <source>
        <dbReference type="RuleBase" id="RU000320"/>
    </source>
</evidence>
<sequence length="599" mass="60923">MTDLLRDLAARHLLWRADGLALAFLVPVLAVSLAAAVYAPAYLRQPRYAAEGRARFWGCYLLFVAGMVVTALAADLVLFLVGWEVMTLASYALVAYESRDPAALRAAFKYVVMTHAGAACLLFAAVLLDAAGGGFAFERMPATFAALAASRPLLLHALLALCFVGFATKAGLWPFGDWLPDAHPAAPAPVSAALSGVMVKLGLYGMLRVFVEWLAPAAPAAAAAWGGALMGFGALSALAGGLAACAASDVKALLAHSTVAQSGLIALGLGAALALAPSHPALAALALAGALFHTVTDAAVKALLFLNAGAVQWRTGSRRLEDLGGLFEAMPVTGWTALVGAFAIAGFPPLTAFAGKWLMLQATVLSAAPLAVAAGLALLVASLLSVLYAVRFLAGAFAARPMREGALDPPAAMRAAQLALAAAVVVMSLVPGALLVALAAAAAPLLPAAARGAAWSALGVAPAGAAYAPLALLALGAVAALAARAALGGGRAERRPAWTGGVPAPGGGPAIAAYGLYAPWRDGMARAVPALRTRAPRRPAWVPVAADLDRWIYVPSAAAARRLAGVLRRVHTGVPHVYLLWQLAGALALALFVLALARR</sequence>
<feature type="transmembrane region" description="Helical" evidence="8">
    <location>
        <begin position="55"/>
        <end position="74"/>
    </location>
</feature>
<feature type="domain" description="NADH:quinone oxidoreductase/Mrp antiporter transmembrane" evidence="9">
    <location>
        <begin position="73"/>
        <end position="376"/>
    </location>
</feature>
<dbReference type="GO" id="GO:0016491">
    <property type="term" value="F:oxidoreductase activity"/>
    <property type="evidence" value="ECO:0007669"/>
    <property type="project" value="UniProtKB-KW"/>
</dbReference>
<feature type="transmembrane region" description="Helical" evidence="8">
    <location>
        <begin position="415"/>
        <end position="446"/>
    </location>
</feature>
<dbReference type="GO" id="GO:0042773">
    <property type="term" value="P:ATP synthesis coupled electron transport"/>
    <property type="evidence" value="ECO:0007669"/>
    <property type="project" value="InterPro"/>
</dbReference>
<dbReference type="Pfam" id="PF00361">
    <property type="entry name" value="Proton_antipo_M"/>
    <property type="match status" value="1"/>
</dbReference>
<evidence type="ECO:0000256" key="3">
    <source>
        <dbReference type="ARBA" id="ARBA00022692"/>
    </source>
</evidence>
<evidence type="ECO:0000256" key="8">
    <source>
        <dbReference type="SAM" id="Phobius"/>
    </source>
</evidence>
<dbReference type="EMBL" id="DSQF01000004">
    <property type="protein sequence ID" value="HGZ42373.1"/>
    <property type="molecule type" value="Genomic_DNA"/>
</dbReference>
<dbReference type="PANTHER" id="PTHR42682:SF4">
    <property type="entry name" value="NADH-UBIQUINONE_PLASTOQUINONE"/>
    <property type="match status" value="1"/>
</dbReference>
<proteinExistence type="predicted"/>
<evidence type="ECO:0000259" key="9">
    <source>
        <dbReference type="Pfam" id="PF00361"/>
    </source>
</evidence>
<dbReference type="GO" id="GO:0005886">
    <property type="term" value="C:plasma membrane"/>
    <property type="evidence" value="ECO:0007669"/>
    <property type="project" value="UniProtKB-SubCell"/>
</dbReference>
<feature type="transmembrane region" description="Helical" evidence="8">
    <location>
        <begin position="153"/>
        <end position="176"/>
    </location>
</feature>
<accession>A0A832I0V7</accession>
<evidence type="ECO:0000256" key="5">
    <source>
        <dbReference type="ARBA" id="ARBA00023002"/>
    </source>
</evidence>
<comment type="caution">
    <text evidence="10">The sequence shown here is derived from an EMBL/GenBank/DDBJ whole genome shotgun (WGS) entry which is preliminary data.</text>
</comment>